<proteinExistence type="predicted"/>
<dbReference type="Pfam" id="PF13181">
    <property type="entry name" value="TPR_8"/>
    <property type="match status" value="1"/>
</dbReference>
<dbReference type="InterPro" id="IPR019734">
    <property type="entry name" value="TPR_rpt"/>
</dbReference>
<dbReference type="Proteomes" id="UP000178613">
    <property type="component" value="Unassembled WGS sequence"/>
</dbReference>
<dbReference type="SUPFAM" id="SSF48452">
    <property type="entry name" value="TPR-like"/>
    <property type="match status" value="1"/>
</dbReference>
<name>A0A1G2RCP4_9BACT</name>
<dbReference type="InterPro" id="IPR011990">
    <property type="entry name" value="TPR-like_helical_dom_sf"/>
</dbReference>
<comment type="caution">
    <text evidence="1">The sequence shown here is derived from an EMBL/GenBank/DDBJ whole genome shotgun (WGS) entry which is preliminary data.</text>
</comment>
<dbReference type="EMBL" id="MHUB01000021">
    <property type="protein sequence ID" value="OHA70626.1"/>
    <property type="molecule type" value="Genomic_DNA"/>
</dbReference>
<evidence type="ECO:0000313" key="1">
    <source>
        <dbReference type="EMBL" id="OHA70626.1"/>
    </source>
</evidence>
<accession>A0A1G2RCP4</accession>
<dbReference type="Gene3D" id="1.25.40.10">
    <property type="entry name" value="Tetratricopeptide repeat domain"/>
    <property type="match status" value="2"/>
</dbReference>
<organism evidence="1 2">
    <name type="scientific">Candidatus Wildermuthbacteria bacterium RIFCSPHIGHO2_02_FULL_49_9</name>
    <dbReference type="NCBI Taxonomy" id="1802456"/>
    <lineage>
        <taxon>Bacteria</taxon>
        <taxon>Candidatus Wildermuthiibacteriota</taxon>
    </lineage>
</organism>
<sequence length="316" mass="36179">MLLSLKAGQVLDRAAAARPQYSRTYLTKADYLNIVLTYLQKGEQREAIARQAQEALQKAQELSPKRVELYAKWAQTARLQGKYGEAVERANECLYLNNEYSDCIWEKVLANVYLGDLEAVDEDMEELNRRRSWPIPYLNQLALAYQTIGDKQRMATAYELLVFRTENLQYAASLALAHKQLGNWNDAHKATLLMLQWQPDLQSQVEEFLEPIRGILRQDCSAGNTSSCWRLSLVELTFHNEQGATLARIRAEQLGLSTSSEETLKDLAEVYLANQDTPQLMETYQKLAELAKQRGDEDNAQEYIQRAQDLLNKLPQ</sequence>
<dbReference type="AlphaFoldDB" id="A0A1G2RCP4"/>
<gene>
    <name evidence="1" type="ORF">A3D64_01230</name>
</gene>
<protein>
    <recommendedName>
        <fullName evidence="3">MalT-like TPR region domain-containing protein</fullName>
    </recommendedName>
</protein>
<evidence type="ECO:0008006" key="3">
    <source>
        <dbReference type="Google" id="ProtNLM"/>
    </source>
</evidence>
<reference evidence="1 2" key="1">
    <citation type="journal article" date="2016" name="Nat. Commun.">
        <title>Thousands of microbial genomes shed light on interconnected biogeochemical processes in an aquifer system.</title>
        <authorList>
            <person name="Anantharaman K."/>
            <person name="Brown C.T."/>
            <person name="Hug L.A."/>
            <person name="Sharon I."/>
            <person name="Castelle C.J."/>
            <person name="Probst A.J."/>
            <person name="Thomas B.C."/>
            <person name="Singh A."/>
            <person name="Wilkins M.J."/>
            <person name="Karaoz U."/>
            <person name="Brodie E.L."/>
            <person name="Williams K.H."/>
            <person name="Hubbard S.S."/>
            <person name="Banfield J.F."/>
        </authorList>
    </citation>
    <scope>NUCLEOTIDE SEQUENCE [LARGE SCALE GENOMIC DNA]</scope>
</reference>
<evidence type="ECO:0000313" key="2">
    <source>
        <dbReference type="Proteomes" id="UP000178613"/>
    </source>
</evidence>